<proteinExistence type="predicted"/>
<organism evidence="2 3">
    <name type="scientific">Novosphingobium umbonatum</name>
    <dbReference type="NCBI Taxonomy" id="1908524"/>
    <lineage>
        <taxon>Bacteria</taxon>
        <taxon>Pseudomonadati</taxon>
        <taxon>Pseudomonadota</taxon>
        <taxon>Alphaproteobacteria</taxon>
        <taxon>Sphingomonadales</taxon>
        <taxon>Sphingomonadaceae</taxon>
        <taxon>Novosphingobium</taxon>
    </lineage>
</organism>
<reference evidence="2 3" key="1">
    <citation type="submission" date="2019-01" db="EMBL/GenBank/DDBJ databases">
        <authorList>
            <person name="Chen W.-M."/>
        </authorList>
    </citation>
    <scope>NUCLEOTIDE SEQUENCE [LARGE SCALE GENOMIC DNA]</scope>
    <source>
        <strain evidence="2 3">FSY-9</strain>
    </source>
</reference>
<dbReference type="InterPro" id="IPR032307">
    <property type="entry name" value="PepSY_TM-like_2"/>
</dbReference>
<sequence>MKAPKDPKRKKARQFWMRQLHQWHWISAALSLVGMLFFAITGITLNHADLVSAQPKVESREGRLSPALLAQLKGPDEGDAPVPAPVAQELARISGQALQGASAEWTPEEVNIDLPRPGGDGWVRVQRADGAVTSETTSRGAVSLANDLHKGRHAGGIWVWFLDIFAAACVIFTLTGLLLLQVHAKHRPSTWPIVAAGLVVPVLLLHFFVP</sequence>
<dbReference type="EMBL" id="SACO01000010">
    <property type="protein sequence ID" value="RVU04090.1"/>
    <property type="molecule type" value="Genomic_DNA"/>
</dbReference>
<keyword evidence="1" id="KW-0812">Transmembrane</keyword>
<evidence type="ECO:0008006" key="4">
    <source>
        <dbReference type="Google" id="ProtNLM"/>
    </source>
</evidence>
<dbReference type="OrthoDB" id="27171at2"/>
<protein>
    <recommendedName>
        <fullName evidence="4">Peptidase</fullName>
    </recommendedName>
</protein>
<comment type="caution">
    <text evidence="2">The sequence shown here is derived from an EMBL/GenBank/DDBJ whole genome shotgun (WGS) entry which is preliminary data.</text>
</comment>
<gene>
    <name evidence="2" type="ORF">EOE18_13015</name>
</gene>
<accession>A0A437N2D8</accession>
<dbReference type="RefSeq" id="WP_127710198.1">
    <property type="nucleotide sequence ID" value="NZ_SACO01000010.1"/>
</dbReference>
<feature type="transmembrane region" description="Helical" evidence="1">
    <location>
        <begin position="157"/>
        <end position="179"/>
    </location>
</feature>
<dbReference type="Pfam" id="PF16357">
    <property type="entry name" value="PepSY_TM_like_2"/>
    <property type="match status" value="1"/>
</dbReference>
<evidence type="ECO:0000256" key="1">
    <source>
        <dbReference type="SAM" id="Phobius"/>
    </source>
</evidence>
<keyword evidence="1" id="KW-1133">Transmembrane helix</keyword>
<dbReference type="AlphaFoldDB" id="A0A437N2D8"/>
<dbReference type="Proteomes" id="UP000282837">
    <property type="component" value="Unassembled WGS sequence"/>
</dbReference>
<evidence type="ECO:0000313" key="3">
    <source>
        <dbReference type="Proteomes" id="UP000282837"/>
    </source>
</evidence>
<dbReference type="PANTHER" id="PTHR40115:SF1">
    <property type="entry name" value="INNER MEMBRANE PROTEIN WITH PEPSY TM HELIX"/>
    <property type="match status" value="1"/>
</dbReference>
<name>A0A437N2D8_9SPHN</name>
<dbReference type="PANTHER" id="PTHR40115">
    <property type="entry name" value="INNER MEMBRANE PROTEIN WITH PEPSY TM HELIX"/>
    <property type="match status" value="1"/>
</dbReference>
<feature type="transmembrane region" description="Helical" evidence="1">
    <location>
        <begin position="191"/>
        <end position="209"/>
    </location>
</feature>
<keyword evidence="1" id="KW-0472">Membrane</keyword>
<evidence type="ECO:0000313" key="2">
    <source>
        <dbReference type="EMBL" id="RVU04090.1"/>
    </source>
</evidence>
<feature type="transmembrane region" description="Helical" evidence="1">
    <location>
        <begin position="23"/>
        <end position="45"/>
    </location>
</feature>
<keyword evidence="3" id="KW-1185">Reference proteome</keyword>